<organism evidence="2 3">
    <name type="scientific">Allgaiera indica</name>
    <dbReference type="NCBI Taxonomy" id="765699"/>
    <lineage>
        <taxon>Bacteria</taxon>
        <taxon>Pseudomonadati</taxon>
        <taxon>Pseudomonadota</taxon>
        <taxon>Alphaproteobacteria</taxon>
        <taxon>Rhodobacterales</taxon>
        <taxon>Paracoccaceae</taxon>
        <taxon>Allgaiera</taxon>
    </lineage>
</organism>
<evidence type="ECO:0000313" key="2">
    <source>
        <dbReference type="EMBL" id="SDX83849.1"/>
    </source>
</evidence>
<protein>
    <submittedName>
        <fullName evidence="2">Uncharacterized protein</fullName>
    </submittedName>
</protein>
<evidence type="ECO:0000313" key="3">
    <source>
        <dbReference type="Proteomes" id="UP000199541"/>
    </source>
</evidence>
<comment type="caution">
    <text evidence="2">The sequence shown here is derived from an EMBL/GenBank/DDBJ whole genome shotgun (WGS) entry which is preliminary data.</text>
</comment>
<reference evidence="2 3" key="1">
    <citation type="submission" date="2016-10" db="EMBL/GenBank/DDBJ databases">
        <authorList>
            <person name="Varghese N."/>
            <person name="Submissions S."/>
        </authorList>
    </citation>
    <scope>NUCLEOTIDE SEQUENCE [LARGE SCALE GENOMIC DNA]</scope>
    <source>
        <strain evidence="2 3">DSM 24802</strain>
    </source>
</reference>
<sequence>MQGVAQWGDSHSGRATPRDSVVADLLGSLNPCACHLHLLHDVRQRPHWRDKDVRNLVAHRGWLGGFGCGWRASGPRSRSDCRADWHFAACDRSDSGRFRHLDAGVGHIRAGRTDWITGHRLRKHRRLEHREHSSHRGCFSCHQSPHRGSICPAPGCLGDVACGRRLRCAGAACPDGAARGDRIGRGAGWVSVVRHTAGADDCRRRRRSTTKVSPSPKSIQGLRRPMPVAPLLSRYSSPSSDWCLLYLVVPCWSAEPCPWRAPSACRRLSSA</sequence>
<proteinExistence type="predicted"/>
<keyword evidence="3" id="KW-1185">Reference proteome</keyword>
<accession>A0A1H3F0X4</accession>
<dbReference type="Proteomes" id="UP000199541">
    <property type="component" value="Unassembled WGS sequence"/>
</dbReference>
<name>A0A1H3F0X4_9RHOB</name>
<evidence type="ECO:0000256" key="1">
    <source>
        <dbReference type="SAM" id="MobiDB-lite"/>
    </source>
</evidence>
<feature type="region of interest" description="Disordered" evidence="1">
    <location>
        <begin position="203"/>
        <end position="223"/>
    </location>
</feature>
<dbReference type="EMBL" id="FNOB01000033">
    <property type="protein sequence ID" value="SDX83849.1"/>
    <property type="molecule type" value="Genomic_DNA"/>
</dbReference>
<gene>
    <name evidence="2" type="ORF">SAMN05444006_1337</name>
</gene>